<name>A0A085W6D4_9BACT</name>
<protein>
    <recommendedName>
        <fullName evidence="4">Lipoprotein</fullName>
    </recommendedName>
</protein>
<dbReference type="PATRIC" id="fig|394096.3.peg.7167"/>
<feature type="compositionally biased region" description="Low complexity" evidence="1">
    <location>
        <begin position="587"/>
        <end position="601"/>
    </location>
</feature>
<dbReference type="Proteomes" id="UP000028725">
    <property type="component" value="Unassembled WGS sequence"/>
</dbReference>
<keyword evidence="3" id="KW-1185">Reference proteome</keyword>
<sequence>MWMPPRDLLLPLSLLLAVCACRGTESKTPDAGTPGAPSADAGLARVASPDDVLTHVTPYIPPQCYTKTQGEKGRTHNPCFVCHQGSRPPNYIDDAAVQLDFAFPRAAKRNPWTNLFVDRRQAVAAMPDEEILAYVRQSNYLDPDSSPILARTLQQVPKEWDADHNGRWDGWVPDLAFSFDARGFDRRPDGSLTGWRAFAYYPFPGTFWPTNGSFGDVMIRLPESFRQDESGQPDTEVYGLNLAILESLVARRDVPIAPVQETRLGVDLDGDGKLGTAKQVKFTWAPPQRTMSWVGRARTLQQKDELHLAAGLFPEGTEFAHTVRYLDVVDGKPRMAARLKELRYMVKKGWLRYGELMQASGREALEAVQSPDKTRSIGGSTEQGIGNGSGWRLQGFIEDASGQLRPQTREEHAFCIGCHSGIGATDDSVFSFGRKLPASEFQAGWFHWSQRGLEGVREPVRADGQGEYTYYLEHNGAGDELRANTEVLERFFTPEGALRPEATQALRANISPLLLPSPARALQLDKAYRLIVREQSFTRGRDATVEPASNVHRELPAEDKALETGVEDPLPGPHEGKVARYPGLPGAARPAPKPVSAKSSP</sequence>
<feature type="region of interest" description="Disordered" evidence="1">
    <location>
        <begin position="369"/>
        <end position="389"/>
    </location>
</feature>
<accession>A0A085W6D4</accession>
<feature type="region of interest" description="Disordered" evidence="1">
    <location>
        <begin position="542"/>
        <end position="601"/>
    </location>
</feature>
<evidence type="ECO:0000313" key="3">
    <source>
        <dbReference type="Proteomes" id="UP000028725"/>
    </source>
</evidence>
<comment type="caution">
    <text evidence="2">The sequence shown here is derived from an EMBL/GenBank/DDBJ whole genome shotgun (WGS) entry which is preliminary data.</text>
</comment>
<proteinExistence type="predicted"/>
<dbReference type="EMBL" id="JMCB01000018">
    <property type="protein sequence ID" value="KFE63247.1"/>
    <property type="molecule type" value="Genomic_DNA"/>
</dbReference>
<organism evidence="2 3">
    <name type="scientific">Hyalangium minutum</name>
    <dbReference type="NCBI Taxonomy" id="394096"/>
    <lineage>
        <taxon>Bacteria</taxon>
        <taxon>Pseudomonadati</taxon>
        <taxon>Myxococcota</taxon>
        <taxon>Myxococcia</taxon>
        <taxon>Myxococcales</taxon>
        <taxon>Cystobacterineae</taxon>
        <taxon>Archangiaceae</taxon>
        <taxon>Hyalangium</taxon>
    </lineage>
</organism>
<evidence type="ECO:0008006" key="4">
    <source>
        <dbReference type="Google" id="ProtNLM"/>
    </source>
</evidence>
<dbReference type="STRING" id="394096.DB31_2840"/>
<dbReference type="AlphaFoldDB" id="A0A085W6D4"/>
<gene>
    <name evidence="2" type="ORF">DB31_2840</name>
</gene>
<dbReference type="PROSITE" id="PS51257">
    <property type="entry name" value="PROKAR_LIPOPROTEIN"/>
    <property type="match status" value="1"/>
</dbReference>
<evidence type="ECO:0000256" key="1">
    <source>
        <dbReference type="SAM" id="MobiDB-lite"/>
    </source>
</evidence>
<evidence type="ECO:0000313" key="2">
    <source>
        <dbReference type="EMBL" id="KFE63247.1"/>
    </source>
</evidence>
<feature type="compositionally biased region" description="Basic and acidic residues" evidence="1">
    <location>
        <begin position="551"/>
        <end position="562"/>
    </location>
</feature>
<reference evidence="2 3" key="1">
    <citation type="submission" date="2014-04" db="EMBL/GenBank/DDBJ databases">
        <title>Genome assembly of Hyalangium minutum DSM 14724.</title>
        <authorList>
            <person name="Sharma G."/>
            <person name="Subramanian S."/>
        </authorList>
    </citation>
    <scope>NUCLEOTIDE SEQUENCE [LARGE SCALE GENOMIC DNA]</scope>
    <source>
        <strain evidence="2 3">DSM 14724</strain>
    </source>
</reference>